<organism evidence="1 2">
    <name type="scientific">Stenotrophomonas phage vB_SmeS_BUCT700</name>
    <dbReference type="NCBI Taxonomy" id="2924895"/>
    <lineage>
        <taxon>Viruses</taxon>
        <taxon>Duplodnaviria</taxon>
        <taxon>Heunggongvirae</taxon>
        <taxon>Uroviricota</taxon>
        <taxon>Caudoviricetes</taxon>
        <taxon>Autographivirales</taxon>
        <taxon>Autonotataviridae</taxon>
        <taxon>Gujervirinae</taxon>
        <taxon>Smasvirus</taxon>
        <taxon>Smasvirus BUCT700</taxon>
    </lineage>
</organism>
<dbReference type="Proteomes" id="UP000832073">
    <property type="component" value="Segment"/>
</dbReference>
<keyword evidence="2" id="KW-1185">Reference proteome</keyword>
<evidence type="ECO:0000313" key="1">
    <source>
        <dbReference type="EMBL" id="UNY50178.1"/>
    </source>
</evidence>
<accession>A0AAE9G771</accession>
<proteinExistence type="predicted"/>
<evidence type="ECO:0000313" key="2">
    <source>
        <dbReference type="Proteomes" id="UP000832073"/>
    </source>
</evidence>
<sequence length="63" mass="7105">MRVSDGFVTTFILDPDAPPYLTTDTSEMSEVHMSDPSLFTADMVAVFNLNSTDYVFTLTEKEY</sequence>
<reference evidence="1" key="1">
    <citation type="submission" date="2022-02" db="EMBL/GenBank/DDBJ databases">
        <authorList>
            <person name="Pu M."/>
            <person name="Li Y."/>
            <person name="Han P."/>
            <person name="Fan H."/>
            <person name="Tong Y."/>
        </authorList>
    </citation>
    <scope>NUCLEOTIDE SEQUENCE</scope>
</reference>
<dbReference type="EMBL" id="OM735686">
    <property type="protein sequence ID" value="UNY50178.1"/>
    <property type="molecule type" value="Genomic_DNA"/>
</dbReference>
<name>A0AAE9G771_9CAUD</name>
<protein>
    <submittedName>
        <fullName evidence="1">Uncharacterized protein</fullName>
    </submittedName>
</protein>